<sequence length="298" mass="33596">MSEYRVAHVGDMHAGSVFGLLSKDFTTRAGHRIEQNAGQAYLHRCWVDMCQRYREVSPDILVVMGDEVDGRQPMQKATELCLPLLSDQRDVAQQYLEMLISACPTRPEIYVIQGTEYHDGKAADDVESLAQVIGAEEYFGLGTGRYSREVLDLEINGVILNFAHHLGGMSGLYRATSPDREALWSALAGKEGKAPKADCLVRGHLHHFVHVEYPTKHILINPCFQLQTRFMRKRSVYRMIPDLGSTWLKIDPKAKERREDPIIVRKLFYDLPPYVTVKAKLLARAEKEEGDGEAPATG</sequence>
<proteinExistence type="predicted"/>
<gene>
    <name evidence="1" type="ORF">LCGC14_1827390</name>
</gene>
<accession>A0A0F9GH17</accession>
<reference evidence="1" key="1">
    <citation type="journal article" date="2015" name="Nature">
        <title>Complex archaea that bridge the gap between prokaryotes and eukaryotes.</title>
        <authorList>
            <person name="Spang A."/>
            <person name="Saw J.H."/>
            <person name="Jorgensen S.L."/>
            <person name="Zaremba-Niedzwiedzka K."/>
            <person name="Martijn J."/>
            <person name="Lind A.E."/>
            <person name="van Eijk R."/>
            <person name="Schleper C."/>
            <person name="Guy L."/>
            <person name="Ettema T.J."/>
        </authorList>
    </citation>
    <scope>NUCLEOTIDE SEQUENCE</scope>
</reference>
<dbReference type="InterPro" id="IPR029052">
    <property type="entry name" value="Metallo-depent_PP-like"/>
</dbReference>
<dbReference type="SUPFAM" id="SSF56300">
    <property type="entry name" value="Metallo-dependent phosphatases"/>
    <property type="match status" value="1"/>
</dbReference>
<name>A0A0F9GH17_9ZZZZ</name>
<organism evidence="1">
    <name type="scientific">marine sediment metagenome</name>
    <dbReference type="NCBI Taxonomy" id="412755"/>
    <lineage>
        <taxon>unclassified sequences</taxon>
        <taxon>metagenomes</taxon>
        <taxon>ecological metagenomes</taxon>
    </lineage>
</organism>
<comment type="caution">
    <text evidence="1">The sequence shown here is derived from an EMBL/GenBank/DDBJ whole genome shotgun (WGS) entry which is preliminary data.</text>
</comment>
<evidence type="ECO:0000313" key="1">
    <source>
        <dbReference type="EMBL" id="KKL98144.1"/>
    </source>
</evidence>
<evidence type="ECO:0008006" key="2">
    <source>
        <dbReference type="Google" id="ProtNLM"/>
    </source>
</evidence>
<protein>
    <recommendedName>
        <fullName evidence="2">Calcineurin-like phosphoesterase domain-containing protein</fullName>
    </recommendedName>
</protein>
<dbReference type="AlphaFoldDB" id="A0A0F9GH17"/>
<dbReference type="EMBL" id="LAZR01017989">
    <property type="protein sequence ID" value="KKL98144.1"/>
    <property type="molecule type" value="Genomic_DNA"/>
</dbReference>